<dbReference type="InterPro" id="IPR006674">
    <property type="entry name" value="HD_domain"/>
</dbReference>
<dbReference type="NCBIfam" id="TIGR00488">
    <property type="entry name" value="bis(5'-nucleosyl)-tetraphosphatase (symmetrical) YqeK"/>
    <property type="match status" value="1"/>
</dbReference>
<dbReference type="PANTHER" id="PTHR35795:SF1">
    <property type="entry name" value="BIS(5'-NUCLEOSYL)-TETRAPHOSPHATASE, SYMMETRICAL"/>
    <property type="match status" value="1"/>
</dbReference>
<dbReference type="STRING" id="37658.SAMN05661086_02992"/>
<evidence type="ECO:0000313" key="9">
    <source>
        <dbReference type="Proteomes" id="UP000199659"/>
    </source>
</evidence>
<proteinExistence type="predicted"/>
<dbReference type="InterPro" id="IPR051094">
    <property type="entry name" value="Diverse_Catalytic_Enzymes"/>
</dbReference>
<name>A0A1I6L1M1_9FIRM</name>
<dbReference type="OrthoDB" id="5295945at2"/>
<reference evidence="8 9" key="1">
    <citation type="submission" date="2016-10" db="EMBL/GenBank/DDBJ databases">
        <authorList>
            <person name="de Groot N.N."/>
        </authorList>
    </citation>
    <scope>NUCLEOTIDE SEQUENCE [LARGE SCALE GENOMIC DNA]</scope>
    <source>
        <strain evidence="8 9">743A</strain>
    </source>
</reference>
<evidence type="ECO:0000256" key="6">
    <source>
        <dbReference type="ARBA" id="ARBA00049417"/>
    </source>
</evidence>
<dbReference type="Pfam" id="PF01966">
    <property type="entry name" value="HD"/>
    <property type="match status" value="1"/>
</dbReference>
<dbReference type="GO" id="GO:0000166">
    <property type="term" value="F:nucleotide binding"/>
    <property type="evidence" value="ECO:0007669"/>
    <property type="project" value="UniProtKB-KW"/>
</dbReference>
<accession>A0A1I6L1M1</accession>
<evidence type="ECO:0000256" key="3">
    <source>
        <dbReference type="ARBA" id="ARBA00022741"/>
    </source>
</evidence>
<evidence type="ECO:0000256" key="2">
    <source>
        <dbReference type="ARBA" id="ARBA00022723"/>
    </source>
</evidence>
<dbReference type="PANTHER" id="PTHR35795">
    <property type="entry name" value="SLR1885 PROTEIN"/>
    <property type="match status" value="1"/>
</dbReference>
<gene>
    <name evidence="8" type="ORF">SAMN05661086_02992</name>
</gene>
<dbReference type="SMART" id="SM00471">
    <property type="entry name" value="HDc"/>
    <property type="match status" value="1"/>
</dbReference>
<evidence type="ECO:0000313" key="8">
    <source>
        <dbReference type="EMBL" id="SFR97347.1"/>
    </source>
</evidence>
<keyword evidence="4 8" id="KW-0378">Hydrolase</keyword>
<dbReference type="Gene3D" id="1.10.3210.10">
    <property type="entry name" value="Hypothetical protein af1432"/>
    <property type="match status" value="1"/>
</dbReference>
<dbReference type="GO" id="GO:0008803">
    <property type="term" value="F:bis(5'-nucleosyl)-tetraphosphatase (symmetrical) activity"/>
    <property type="evidence" value="ECO:0007669"/>
    <property type="project" value="UniProtKB-EC"/>
</dbReference>
<dbReference type="RefSeq" id="WP_092562408.1">
    <property type="nucleotide sequence ID" value="NZ_FOYZ01000012.1"/>
</dbReference>
<keyword evidence="2" id="KW-0479">Metal-binding</keyword>
<organism evidence="8 9">
    <name type="scientific">Anaeromicropila populeti</name>
    <dbReference type="NCBI Taxonomy" id="37658"/>
    <lineage>
        <taxon>Bacteria</taxon>
        <taxon>Bacillati</taxon>
        <taxon>Bacillota</taxon>
        <taxon>Clostridia</taxon>
        <taxon>Lachnospirales</taxon>
        <taxon>Lachnospiraceae</taxon>
        <taxon>Anaeromicropila</taxon>
    </lineage>
</organism>
<sequence length="194" mass="22238">MKRKLIQQIDYDMKNRLPEKRYIHTQGVAFIAAALAMRYGYNIKDAQIAGLLHDCAKYMGDEKLITICNLSGINLSDVELNNPYLLHGKVGALIAAEEYTIKDDNILNAIRYHTTGKPEMNLLEKIIFIADYIEPSRKKIPGLDEIRQSAFIDMDQTVFMILSNTISYLKDENEKEIDPVTVEALNYYTIERSK</sequence>
<dbReference type="EMBL" id="FOYZ01000012">
    <property type="protein sequence ID" value="SFR97347.1"/>
    <property type="molecule type" value="Genomic_DNA"/>
</dbReference>
<keyword evidence="3" id="KW-0547">Nucleotide-binding</keyword>
<dbReference type="InterPro" id="IPR005249">
    <property type="entry name" value="YqeK"/>
</dbReference>
<keyword evidence="9" id="KW-1185">Reference proteome</keyword>
<feature type="domain" description="HD" evidence="7">
    <location>
        <begin position="21"/>
        <end position="136"/>
    </location>
</feature>
<comment type="catalytic activity">
    <reaction evidence="6">
        <text>P(1),P(4)-bis(5'-adenosyl) tetraphosphate + H2O = 2 ADP + 2 H(+)</text>
        <dbReference type="Rhea" id="RHEA:24252"/>
        <dbReference type="ChEBI" id="CHEBI:15377"/>
        <dbReference type="ChEBI" id="CHEBI:15378"/>
        <dbReference type="ChEBI" id="CHEBI:58141"/>
        <dbReference type="ChEBI" id="CHEBI:456216"/>
        <dbReference type="EC" id="3.6.1.41"/>
    </reaction>
</comment>
<evidence type="ECO:0000256" key="5">
    <source>
        <dbReference type="ARBA" id="ARBA00023004"/>
    </source>
</evidence>
<dbReference type="AlphaFoldDB" id="A0A1I6L1M1"/>
<dbReference type="CDD" id="cd00077">
    <property type="entry name" value="HDc"/>
    <property type="match status" value="1"/>
</dbReference>
<dbReference type="GO" id="GO:0046872">
    <property type="term" value="F:metal ion binding"/>
    <property type="evidence" value="ECO:0007669"/>
    <property type="project" value="UniProtKB-KW"/>
</dbReference>
<dbReference type="SUPFAM" id="SSF109604">
    <property type="entry name" value="HD-domain/PDEase-like"/>
    <property type="match status" value="1"/>
</dbReference>
<protein>
    <recommendedName>
        <fullName evidence="1">bis(5'-nucleosyl)-tetraphosphatase (symmetrical)</fullName>
        <ecNumber evidence="1">3.6.1.41</ecNumber>
    </recommendedName>
</protein>
<dbReference type="Proteomes" id="UP000199659">
    <property type="component" value="Unassembled WGS sequence"/>
</dbReference>
<dbReference type="EC" id="3.6.1.41" evidence="1"/>
<keyword evidence="5" id="KW-0408">Iron</keyword>
<dbReference type="PROSITE" id="PS51831">
    <property type="entry name" value="HD"/>
    <property type="match status" value="1"/>
</dbReference>
<evidence type="ECO:0000259" key="7">
    <source>
        <dbReference type="PROSITE" id="PS51831"/>
    </source>
</evidence>
<evidence type="ECO:0000256" key="1">
    <source>
        <dbReference type="ARBA" id="ARBA00012506"/>
    </source>
</evidence>
<dbReference type="InterPro" id="IPR003607">
    <property type="entry name" value="HD/PDEase_dom"/>
</dbReference>
<evidence type="ECO:0000256" key="4">
    <source>
        <dbReference type="ARBA" id="ARBA00022801"/>
    </source>
</evidence>